<reference evidence="1" key="1">
    <citation type="journal article" date="2023" name="Mol. Phylogenet. Evol.">
        <title>Genome-scale phylogeny and comparative genomics of the fungal order Sordariales.</title>
        <authorList>
            <person name="Hensen N."/>
            <person name="Bonometti L."/>
            <person name="Westerberg I."/>
            <person name="Brannstrom I.O."/>
            <person name="Guillou S."/>
            <person name="Cros-Aarteil S."/>
            <person name="Calhoun S."/>
            <person name="Haridas S."/>
            <person name="Kuo A."/>
            <person name="Mondo S."/>
            <person name="Pangilinan J."/>
            <person name="Riley R."/>
            <person name="LaButti K."/>
            <person name="Andreopoulos B."/>
            <person name="Lipzen A."/>
            <person name="Chen C."/>
            <person name="Yan M."/>
            <person name="Daum C."/>
            <person name="Ng V."/>
            <person name="Clum A."/>
            <person name="Steindorff A."/>
            <person name="Ohm R.A."/>
            <person name="Martin F."/>
            <person name="Silar P."/>
            <person name="Natvig D.O."/>
            <person name="Lalanne C."/>
            <person name="Gautier V."/>
            <person name="Ament-Velasquez S.L."/>
            <person name="Kruys A."/>
            <person name="Hutchinson M.I."/>
            <person name="Powell A.J."/>
            <person name="Barry K."/>
            <person name="Miller A.N."/>
            <person name="Grigoriev I.V."/>
            <person name="Debuchy R."/>
            <person name="Gladieux P."/>
            <person name="Hiltunen Thoren M."/>
            <person name="Johannesson H."/>
        </authorList>
    </citation>
    <scope>NUCLEOTIDE SEQUENCE</scope>
    <source>
        <strain evidence="1">CBS 990.96</strain>
    </source>
</reference>
<sequence>MSNLQETTLSEFDPPGYPYVDDKLTPAQKLEWSKGISEFMNTEISAKQPDGTPLDGPDNTFRTPLTQFFNGTVTAFDVDQEPVQITWIGFPNIVAVQYPNDLKRWQVADSDRKYQDEYLEWSVKRDQDDRVIVATFTCEGPEYWNFLAAAQPDTLTSLYLSQNPLFKDKIKKSDLWSKNGEYNPTNKWNYSTKTGCIMHLAHPNNTLSAEVDIAAQGTVIRKDKNGEIIKDKTKLINCSAYGSAHRNSDPRIGDAINSLARQGNSVSIANPVGIYIHSFNTANFKLDIEGTGENMVDVPKGSFNLQRGNLDKNFGLRLQIKIPDGVVGTGPDNKGQQLTVSDIVDTSNNQNILYAAQFADYIQMTVKGVAIGGGKPADPLPCPVQTQKLMSLMAVGVDEPESVAACDSMKNTFRKGTRW</sequence>
<evidence type="ECO:0000313" key="1">
    <source>
        <dbReference type="EMBL" id="KAK4224653.1"/>
    </source>
</evidence>
<reference evidence="1" key="2">
    <citation type="submission" date="2023-05" db="EMBL/GenBank/DDBJ databases">
        <authorList>
            <consortium name="Lawrence Berkeley National Laboratory"/>
            <person name="Steindorff A."/>
            <person name="Hensen N."/>
            <person name="Bonometti L."/>
            <person name="Westerberg I."/>
            <person name="Brannstrom I.O."/>
            <person name="Guillou S."/>
            <person name="Cros-Aarteil S."/>
            <person name="Calhoun S."/>
            <person name="Haridas S."/>
            <person name="Kuo A."/>
            <person name="Mondo S."/>
            <person name="Pangilinan J."/>
            <person name="Riley R."/>
            <person name="Labutti K."/>
            <person name="Andreopoulos B."/>
            <person name="Lipzen A."/>
            <person name="Chen C."/>
            <person name="Yanf M."/>
            <person name="Daum C."/>
            <person name="Ng V."/>
            <person name="Clum A."/>
            <person name="Ohm R."/>
            <person name="Martin F."/>
            <person name="Silar P."/>
            <person name="Natvig D."/>
            <person name="Lalanne C."/>
            <person name="Gautier V."/>
            <person name="Ament-Velasquez S.L."/>
            <person name="Kruys A."/>
            <person name="Hutchinson M.I."/>
            <person name="Powell A.J."/>
            <person name="Barry K."/>
            <person name="Miller A.N."/>
            <person name="Grigoriev I.V."/>
            <person name="Debuchy R."/>
            <person name="Gladieux P."/>
            <person name="Thoren M.H."/>
            <person name="Johannesson H."/>
        </authorList>
    </citation>
    <scope>NUCLEOTIDE SEQUENCE</scope>
    <source>
        <strain evidence="1">CBS 990.96</strain>
    </source>
</reference>
<keyword evidence="2" id="KW-1185">Reference proteome</keyword>
<dbReference type="AlphaFoldDB" id="A0AAN7BJY1"/>
<dbReference type="EMBL" id="MU865387">
    <property type="protein sequence ID" value="KAK4224653.1"/>
    <property type="molecule type" value="Genomic_DNA"/>
</dbReference>
<accession>A0AAN7BJY1</accession>
<gene>
    <name evidence="1" type="ORF">QBC38DRAFT_485047</name>
</gene>
<protein>
    <submittedName>
        <fullName evidence="1">Uncharacterized protein</fullName>
    </submittedName>
</protein>
<organism evidence="1 2">
    <name type="scientific">Podospora fimiseda</name>
    <dbReference type="NCBI Taxonomy" id="252190"/>
    <lineage>
        <taxon>Eukaryota</taxon>
        <taxon>Fungi</taxon>
        <taxon>Dikarya</taxon>
        <taxon>Ascomycota</taxon>
        <taxon>Pezizomycotina</taxon>
        <taxon>Sordariomycetes</taxon>
        <taxon>Sordariomycetidae</taxon>
        <taxon>Sordariales</taxon>
        <taxon>Podosporaceae</taxon>
        <taxon>Podospora</taxon>
    </lineage>
</organism>
<evidence type="ECO:0000313" key="2">
    <source>
        <dbReference type="Proteomes" id="UP001301958"/>
    </source>
</evidence>
<proteinExistence type="predicted"/>
<dbReference type="Proteomes" id="UP001301958">
    <property type="component" value="Unassembled WGS sequence"/>
</dbReference>
<name>A0AAN7BJY1_9PEZI</name>
<comment type="caution">
    <text evidence="1">The sequence shown here is derived from an EMBL/GenBank/DDBJ whole genome shotgun (WGS) entry which is preliminary data.</text>
</comment>